<evidence type="ECO:0000313" key="2">
    <source>
        <dbReference type="Proteomes" id="UP000077407"/>
    </source>
</evidence>
<comment type="caution">
    <text evidence="1">The sequence shown here is derived from an EMBL/GenBank/DDBJ whole genome shotgun (WGS) entry which is preliminary data.</text>
</comment>
<dbReference type="Proteomes" id="UP000077407">
    <property type="component" value="Unassembled WGS sequence"/>
</dbReference>
<evidence type="ECO:0000313" key="1">
    <source>
        <dbReference type="EMBL" id="OAA85574.1"/>
    </source>
</evidence>
<sequence length="244" mass="27683">MFFRFPEKFMKNKDKVYIIDKKFADVNGDGRVETLMITGKKPYGENGFIEDMALVVMNKKTGLNIKVKPKENSGYDPKLFIAKFDEKGSILFVFLSIDSGGSGGYHFDYIYSFKNNVTNLVFDYDKFNDENVYDAAYENFYKVGVKSQNKNLKGVIDLKSIRDEEYLSKIYNKDGTLKEPEAAGVLSLSNLSPLSINGSEIFDLLAGQRIIGLYNSDTLGYVESILRWDKGKFMTIAVRLVVSM</sequence>
<gene>
    <name evidence="1" type="ORF">WY13_02521</name>
</gene>
<dbReference type="EMBL" id="LITT01000029">
    <property type="protein sequence ID" value="OAA85574.1"/>
    <property type="molecule type" value="Genomic_DNA"/>
</dbReference>
<accession>A0A168N0G4</accession>
<evidence type="ECO:0008006" key="3">
    <source>
        <dbReference type="Google" id="ProtNLM"/>
    </source>
</evidence>
<organism evidence="1 2">
    <name type="scientific">Clostridium ljungdahlii</name>
    <dbReference type="NCBI Taxonomy" id="1538"/>
    <lineage>
        <taxon>Bacteria</taxon>
        <taxon>Bacillati</taxon>
        <taxon>Bacillota</taxon>
        <taxon>Clostridia</taxon>
        <taxon>Eubacteriales</taxon>
        <taxon>Clostridiaceae</taxon>
        <taxon>Clostridium</taxon>
    </lineage>
</organism>
<protein>
    <recommendedName>
        <fullName evidence="3">FG-GAP repeat protein</fullName>
    </recommendedName>
</protein>
<name>A0A168N0G4_9CLOT</name>
<dbReference type="OrthoDB" id="1653343at2"/>
<reference evidence="1 2" key="1">
    <citation type="journal article" date="2015" name="Biotechnol. Bioeng.">
        <title>Genome sequence and phenotypic characterization of Caulobacter segnis.</title>
        <authorList>
            <person name="Patel S."/>
            <person name="Fletcher B."/>
            <person name="Scott D.C."/>
            <person name="Ely B."/>
        </authorList>
    </citation>
    <scope>NUCLEOTIDE SEQUENCE [LARGE SCALE GENOMIC DNA]</scope>
    <source>
        <strain evidence="1 2">ERI-2</strain>
    </source>
</reference>
<dbReference type="AlphaFoldDB" id="A0A168N0G4"/>
<dbReference type="PATRIC" id="fig|1538.10.peg.2895"/>
<proteinExistence type="predicted"/>